<proteinExistence type="predicted"/>
<keyword evidence="1" id="KW-0812">Transmembrane</keyword>
<protein>
    <submittedName>
        <fullName evidence="2">BA75_03758T0</fullName>
    </submittedName>
</protein>
<organism evidence="2 3">
    <name type="scientific">Komagataella pastoris</name>
    <name type="common">Yeast</name>
    <name type="synonym">Pichia pastoris</name>
    <dbReference type="NCBI Taxonomy" id="4922"/>
    <lineage>
        <taxon>Eukaryota</taxon>
        <taxon>Fungi</taxon>
        <taxon>Dikarya</taxon>
        <taxon>Ascomycota</taxon>
        <taxon>Saccharomycotina</taxon>
        <taxon>Pichiomycetes</taxon>
        <taxon>Pichiales</taxon>
        <taxon>Pichiaceae</taxon>
        <taxon>Komagataella</taxon>
    </lineage>
</organism>
<dbReference type="Proteomes" id="UP000094565">
    <property type="component" value="Chromosome 3"/>
</dbReference>
<dbReference type="EMBL" id="CP014586">
    <property type="protein sequence ID" value="ANZ76604.1"/>
    <property type="molecule type" value="Genomic_DNA"/>
</dbReference>
<dbReference type="AlphaFoldDB" id="A0A1B2JEV9"/>
<name>A0A1B2JEV9_PICPA</name>
<evidence type="ECO:0000313" key="2">
    <source>
        <dbReference type="EMBL" id="ANZ76604.1"/>
    </source>
</evidence>
<accession>A0A1B2JEV9</accession>
<feature type="transmembrane region" description="Helical" evidence="1">
    <location>
        <begin position="21"/>
        <end position="44"/>
    </location>
</feature>
<keyword evidence="1" id="KW-1133">Transmembrane helix</keyword>
<reference evidence="2 3" key="1">
    <citation type="submission" date="2016-02" db="EMBL/GenBank/DDBJ databases">
        <title>Comparative genomic and transcriptomic foundation for Pichia pastoris.</title>
        <authorList>
            <person name="Love K.R."/>
            <person name="Shah K.A."/>
            <person name="Whittaker C.A."/>
            <person name="Wu J."/>
            <person name="Bartlett M.C."/>
            <person name="Ma D."/>
            <person name="Leeson R.L."/>
            <person name="Priest M."/>
            <person name="Young S.K."/>
            <person name="Love J.C."/>
        </authorList>
    </citation>
    <scope>NUCLEOTIDE SEQUENCE [LARGE SCALE GENOMIC DNA]</scope>
    <source>
        <strain evidence="2 3">ATCC 28485</strain>
    </source>
</reference>
<sequence>MCYTFRRRPTNKVRTAPLPLPLLRMLGPPSLLGTYFFVGTLAAVSADSHSREDWTYFFFFIPPANLSLFYSSIHTVCPNRAIIRKVETTSFLLPLLIFSSTYQLTQNNWAVHLLSISANNRYLATQCTEK</sequence>
<evidence type="ECO:0000256" key="1">
    <source>
        <dbReference type="SAM" id="Phobius"/>
    </source>
</evidence>
<feature type="transmembrane region" description="Helical" evidence="1">
    <location>
        <begin position="56"/>
        <end position="77"/>
    </location>
</feature>
<evidence type="ECO:0000313" key="3">
    <source>
        <dbReference type="Proteomes" id="UP000094565"/>
    </source>
</evidence>
<keyword evidence="3" id="KW-1185">Reference proteome</keyword>
<keyword evidence="1" id="KW-0472">Membrane</keyword>
<gene>
    <name evidence="2" type="ORF">ATY40_BA7503758</name>
</gene>